<comment type="caution">
    <text evidence="3">The sequence shown here is derived from an EMBL/GenBank/DDBJ whole genome shotgun (WGS) entry which is preliminary data.</text>
</comment>
<dbReference type="GO" id="GO:0005524">
    <property type="term" value="F:ATP binding"/>
    <property type="evidence" value="ECO:0007669"/>
    <property type="project" value="UniProtKB-KW"/>
</dbReference>
<keyword evidence="4" id="KW-1185">Reference proteome</keyword>
<accession>A0A3M9MB99</accession>
<dbReference type="Pfam" id="PF13173">
    <property type="entry name" value="AAA_14"/>
    <property type="match status" value="1"/>
</dbReference>
<dbReference type="EMBL" id="RJJQ01000007">
    <property type="protein sequence ID" value="RNI22839.1"/>
    <property type="molecule type" value="Genomic_DNA"/>
</dbReference>
<reference evidence="3 4" key="1">
    <citation type="submission" date="2018-11" db="EMBL/GenBank/DDBJ databases">
        <title>Draft genome of Simplicispira Flexivirga sp. BO-16.</title>
        <authorList>
            <person name="Im W.T."/>
        </authorList>
    </citation>
    <scope>NUCLEOTIDE SEQUENCE [LARGE SCALE GENOMIC DNA]</scope>
    <source>
        <strain evidence="3 4">BO-16</strain>
    </source>
</reference>
<dbReference type="PANTHER" id="PTHR43566:SF2">
    <property type="entry name" value="DUF4143 DOMAIN-CONTAINING PROTEIN"/>
    <property type="match status" value="1"/>
</dbReference>
<dbReference type="OrthoDB" id="128089at2"/>
<dbReference type="Proteomes" id="UP000271678">
    <property type="component" value="Unassembled WGS sequence"/>
</dbReference>
<name>A0A3M9MB99_9MICO</name>
<organism evidence="3 4">
    <name type="scientific">Flexivirga caeni</name>
    <dbReference type="NCBI Taxonomy" id="2294115"/>
    <lineage>
        <taxon>Bacteria</taxon>
        <taxon>Bacillati</taxon>
        <taxon>Actinomycetota</taxon>
        <taxon>Actinomycetes</taxon>
        <taxon>Micrococcales</taxon>
        <taxon>Dermacoccaceae</taxon>
        <taxon>Flexivirga</taxon>
    </lineage>
</organism>
<dbReference type="PANTHER" id="PTHR43566">
    <property type="entry name" value="CONSERVED PROTEIN"/>
    <property type="match status" value="1"/>
</dbReference>
<proteinExistence type="predicted"/>
<dbReference type="Pfam" id="PF13635">
    <property type="entry name" value="DUF4143"/>
    <property type="match status" value="1"/>
</dbReference>
<evidence type="ECO:0000313" key="4">
    <source>
        <dbReference type="Proteomes" id="UP000271678"/>
    </source>
</evidence>
<protein>
    <submittedName>
        <fullName evidence="3">ATP-binding protein</fullName>
    </submittedName>
</protein>
<evidence type="ECO:0000259" key="1">
    <source>
        <dbReference type="Pfam" id="PF13173"/>
    </source>
</evidence>
<dbReference type="RefSeq" id="WP_123271039.1">
    <property type="nucleotide sequence ID" value="NZ_RJJQ01000007.1"/>
</dbReference>
<feature type="domain" description="AAA" evidence="1">
    <location>
        <begin position="21"/>
        <end position="131"/>
    </location>
</feature>
<dbReference type="InterPro" id="IPR041682">
    <property type="entry name" value="AAA_14"/>
</dbReference>
<sequence length="423" mass="45996">MRYKPRVIDTVLDDVLGGIAAVTLEGAKGVGKTATGNRRARTVLSLTDPQIRAIVHGDYNMVVNAEPPVFIDEWQLEPHVWDRVRAAVDEDPLAAGRFLLAGSAGVAPGARLHSGAGRIIRLAMRPMSLSERGIQEPTVSLRDLHAGTATIAGTTRLALRDYVEEILSSGFPGIRSLEARYRDRQLDGYLTRIVDHDLTENGVTVRRPATLRAWLRAYGAATASTTDYTKILDAATVGEPDKPARATVDGYREHLTRLFILDPVEAWIPTFAPLKRLTVSPKHHLVDPALAARMVGVGAHGLLMGEGAVPTPSTGTWLGALFESLAVQSVRTYADAIDARVGHLRTKNGDREIDIIVETDDRNLVALEVKLSDNIGDDDVKHLRWLKQQVGPRLMDAAVLSTGQRAYRRKDGIAVIPLALLGP</sequence>
<evidence type="ECO:0000259" key="2">
    <source>
        <dbReference type="Pfam" id="PF13635"/>
    </source>
</evidence>
<feature type="domain" description="DUF4143" evidence="2">
    <location>
        <begin position="204"/>
        <end position="372"/>
    </location>
</feature>
<evidence type="ECO:0000313" key="3">
    <source>
        <dbReference type="EMBL" id="RNI22839.1"/>
    </source>
</evidence>
<dbReference type="AlphaFoldDB" id="A0A3M9MB99"/>
<gene>
    <name evidence="3" type="ORF">EFY87_08485</name>
</gene>
<keyword evidence="3" id="KW-0067">ATP-binding</keyword>
<keyword evidence="3" id="KW-0547">Nucleotide-binding</keyword>
<dbReference type="InterPro" id="IPR025420">
    <property type="entry name" value="DUF4143"/>
</dbReference>